<evidence type="ECO:0000313" key="1">
    <source>
        <dbReference type="EMBL" id="KAI3721095.1"/>
    </source>
</evidence>
<gene>
    <name evidence="1" type="ORF">L2E82_32099</name>
</gene>
<proteinExistence type="predicted"/>
<dbReference type="EMBL" id="CM042014">
    <property type="protein sequence ID" value="KAI3721095.1"/>
    <property type="molecule type" value="Genomic_DNA"/>
</dbReference>
<organism evidence="1 2">
    <name type="scientific">Cichorium intybus</name>
    <name type="common">Chicory</name>
    <dbReference type="NCBI Taxonomy" id="13427"/>
    <lineage>
        <taxon>Eukaryota</taxon>
        <taxon>Viridiplantae</taxon>
        <taxon>Streptophyta</taxon>
        <taxon>Embryophyta</taxon>
        <taxon>Tracheophyta</taxon>
        <taxon>Spermatophyta</taxon>
        <taxon>Magnoliopsida</taxon>
        <taxon>eudicotyledons</taxon>
        <taxon>Gunneridae</taxon>
        <taxon>Pentapetalae</taxon>
        <taxon>asterids</taxon>
        <taxon>campanulids</taxon>
        <taxon>Asterales</taxon>
        <taxon>Asteraceae</taxon>
        <taxon>Cichorioideae</taxon>
        <taxon>Cichorieae</taxon>
        <taxon>Cichoriinae</taxon>
        <taxon>Cichorium</taxon>
    </lineage>
</organism>
<dbReference type="Proteomes" id="UP001055811">
    <property type="component" value="Linkage Group LG06"/>
</dbReference>
<protein>
    <submittedName>
        <fullName evidence="1">Uncharacterized protein</fullName>
    </submittedName>
</protein>
<reference evidence="2" key="1">
    <citation type="journal article" date="2022" name="Mol. Ecol. Resour.">
        <title>The genomes of chicory, endive, great burdock and yacon provide insights into Asteraceae palaeo-polyploidization history and plant inulin production.</title>
        <authorList>
            <person name="Fan W."/>
            <person name="Wang S."/>
            <person name="Wang H."/>
            <person name="Wang A."/>
            <person name="Jiang F."/>
            <person name="Liu H."/>
            <person name="Zhao H."/>
            <person name="Xu D."/>
            <person name="Zhang Y."/>
        </authorList>
    </citation>
    <scope>NUCLEOTIDE SEQUENCE [LARGE SCALE GENOMIC DNA]</scope>
    <source>
        <strain evidence="2">cv. Punajuju</strain>
    </source>
</reference>
<reference evidence="1 2" key="2">
    <citation type="journal article" date="2022" name="Mol. Ecol. Resour.">
        <title>The genomes of chicory, endive, great burdock and yacon provide insights into Asteraceae paleo-polyploidization history and plant inulin production.</title>
        <authorList>
            <person name="Fan W."/>
            <person name="Wang S."/>
            <person name="Wang H."/>
            <person name="Wang A."/>
            <person name="Jiang F."/>
            <person name="Liu H."/>
            <person name="Zhao H."/>
            <person name="Xu D."/>
            <person name="Zhang Y."/>
        </authorList>
    </citation>
    <scope>NUCLEOTIDE SEQUENCE [LARGE SCALE GENOMIC DNA]</scope>
    <source>
        <strain evidence="2">cv. Punajuju</strain>
        <tissue evidence="1">Leaves</tissue>
    </source>
</reference>
<sequence>MELEEGEVFQENAAPPEIEHERHMASAPAPEPSIDLNRKLNITNFSNMASAGGDCSSSTAEIMSSRWIENEIGFQIEDCNRIPDELKNDDGVQINSQ</sequence>
<name>A0ACB9BGK2_CICIN</name>
<keyword evidence="2" id="KW-1185">Reference proteome</keyword>
<comment type="caution">
    <text evidence="1">The sequence shown here is derived from an EMBL/GenBank/DDBJ whole genome shotgun (WGS) entry which is preliminary data.</text>
</comment>
<accession>A0ACB9BGK2</accession>
<evidence type="ECO:0000313" key="2">
    <source>
        <dbReference type="Proteomes" id="UP001055811"/>
    </source>
</evidence>